<reference evidence="1 2" key="1">
    <citation type="submission" date="2016-07" db="EMBL/GenBank/DDBJ databases">
        <title>Draft genome of the white-rot fungus Obba rivulosa 3A-2.</title>
        <authorList>
            <consortium name="DOE Joint Genome Institute"/>
            <person name="Miettinen O."/>
            <person name="Riley R."/>
            <person name="Acob R."/>
            <person name="Barry K."/>
            <person name="Cullen D."/>
            <person name="De Vries R."/>
            <person name="Hainaut M."/>
            <person name="Hatakka A."/>
            <person name="Henrissat B."/>
            <person name="Hilden K."/>
            <person name="Kuo R."/>
            <person name="Labutti K."/>
            <person name="Lipzen A."/>
            <person name="Makela M.R."/>
            <person name="Sandor L."/>
            <person name="Spatafora J.W."/>
            <person name="Grigoriev I.V."/>
            <person name="Hibbett D.S."/>
        </authorList>
    </citation>
    <scope>NUCLEOTIDE SEQUENCE [LARGE SCALE GENOMIC DNA]</scope>
    <source>
        <strain evidence="1 2">3A-2</strain>
    </source>
</reference>
<evidence type="ECO:0000313" key="2">
    <source>
        <dbReference type="Proteomes" id="UP000250043"/>
    </source>
</evidence>
<dbReference type="OrthoDB" id="2728219at2759"/>
<feature type="non-terminal residue" evidence="1">
    <location>
        <position position="1"/>
    </location>
</feature>
<organism evidence="1 2">
    <name type="scientific">Obba rivulosa</name>
    <dbReference type="NCBI Taxonomy" id="1052685"/>
    <lineage>
        <taxon>Eukaryota</taxon>
        <taxon>Fungi</taxon>
        <taxon>Dikarya</taxon>
        <taxon>Basidiomycota</taxon>
        <taxon>Agaricomycotina</taxon>
        <taxon>Agaricomycetes</taxon>
        <taxon>Polyporales</taxon>
        <taxon>Gelatoporiaceae</taxon>
        <taxon>Obba</taxon>
    </lineage>
</organism>
<sequence>NDFLPFCNNIFIHYSAVATYYALSDLCSVGGMHHEHICATPSWFGGPPCWDYVFVNQDASLKEIRGLGIAQVLLLCSFKHHYKTISCALVHWHKIVGNRPDSRTGMWIFQPDFLHNNRQQPLLQIIHTDFIVCVAHLIPVFT</sequence>
<proteinExistence type="predicted"/>
<dbReference type="Proteomes" id="UP000250043">
    <property type="component" value="Unassembled WGS sequence"/>
</dbReference>
<dbReference type="EMBL" id="KV722407">
    <property type="protein sequence ID" value="OCH90277.1"/>
    <property type="molecule type" value="Genomic_DNA"/>
</dbReference>
<name>A0A8E2B134_9APHY</name>
<accession>A0A8E2B134</accession>
<gene>
    <name evidence="1" type="ORF">OBBRIDRAFT_731075</name>
</gene>
<evidence type="ECO:0000313" key="1">
    <source>
        <dbReference type="EMBL" id="OCH90277.1"/>
    </source>
</evidence>
<keyword evidence="2" id="KW-1185">Reference proteome</keyword>
<protein>
    <submittedName>
        <fullName evidence="1">Uncharacterized protein</fullName>
    </submittedName>
</protein>
<dbReference type="AlphaFoldDB" id="A0A8E2B134"/>